<evidence type="ECO:0000256" key="1">
    <source>
        <dbReference type="SAM" id="Phobius"/>
    </source>
</evidence>
<reference evidence="2 3" key="1">
    <citation type="submission" date="2018-09" db="EMBL/GenBank/DDBJ databases">
        <title>Glutamicibacter mishrai S5-52T (LMG 29155T = KCTC 39846T).</title>
        <authorList>
            <person name="Das S.K."/>
        </authorList>
    </citation>
    <scope>NUCLEOTIDE SEQUENCE [LARGE SCALE GENOMIC DNA]</scope>
    <source>
        <strain evidence="2 3">S5-52</strain>
    </source>
</reference>
<gene>
    <name evidence="2" type="ORF">D3791_10710</name>
</gene>
<feature type="transmembrane region" description="Helical" evidence="1">
    <location>
        <begin position="39"/>
        <end position="57"/>
    </location>
</feature>
<keyword evidence="1" id="KW-1133">Transmembrane helix</keyword>
<organism evidence="2 3">
    <name type="scientific">Glutamicibacter mishrai</name>
    <dbReference type="NCBI Taxonomy" id="1775880"/>
    <lineage>
        <taxon>Bacteria</taxon>
        <taxon>Bacillati</taxon>
        <taxon>Actinomycetota</taxon>
        <taxon>Actinomycetes</taxon>
        <taxon>Micrococcales</taxon>
        <taxon>Micrococcaceae</taxon>
        <taxon>Glutamicibacter</taxon>
    </lineage>
</organism>
<evidence type="ECO:0000313" key="2">
    <source>
        <dbReference type="EMBL" id="QIV87550.1"/>
    </source>
</evidence>
<dbReference type="Proteomes" id="UP000502331">
    <property type="component" value="Chromosome"/>
</dbReference>
<accession>A0A6H0SK51</accession>
<dbReference type="AlphaFoldDB" id="A0A6H0SK51"/>
<protein>
    <recommendedName>
        <fullName evidence="4">DUF2746 domain-containing protein</fullName>
    </recommendedName>
</protein>
<evidence type="ECO:0000313" key="3">
    <source>
        <dbReference type="Proteomes" id="UP000502331"/>
    </source>
</evidence>
<keyword evidence="1" id="KW-0812">Transmembrane</keyword>
<keyword evidence="3" id="KW-1185">Reference proteome</keyword>
<evidence type="ECO:0008006" key="4">
    <source>
        <dbReference type="Google" id="ProtNLM"/>
    </source>
</evidence>
<dbReference type="EMBL" id="CP032549">
    <property type="protein sequence ID" value="QIV87550.1"/>
    <property type="molecule type" value="Genomic_DNA"/>
</dbReference>
<sequence>MRLETMQTQSASARLWRDDTWQVVRMPPIPEFLGGPNGALFWTCALILVGGILWKPLRVIVRRLREFAAFLDQWNGKPEKRDRADQIIQHAVPGVSARILTLEEKTERIHHEVTPNHGGSIKDAVKRIEDRSNETAYKLAETTAKLDEHIVIAKESDKAQEKLVEDVGKLKSKYAPET</sequence>
<keyword evidence="1" id="KW-0472">Membrane</keyword>
<proteinExistence type="predicted"/>
<name>A0A6H0SK51_9MICC</name>